<protein>
    <submittedName>
        <fullName evidence="8">ThiH protein</fullName>
    </submittedName>
</protein>
<dbReference type="KEGG" id="tpi:TREPR_3669"/>
<dbReference type="STRING" id="545694.TREPR_3669"/>
<dbReference type="GO" id="GO:0003824">
    <property type="term" value="F:catalytic activity"/>
    <property type="evidence" value="ECO:0007669"/>
    <property type="project" value="InterPro"/>
</dbReference>
<dbReference type="NCBIfam" id="TIGR03955">
    <property type="entry name" value="rSAM_HydG"/>
    <property type="match status" value="1"/>
</dbReference>
<dbReference type="CDD" id="cd01335">
    <property type="entry name" value="Radical_SAM"/>
    <property type="match status" value="1"/>
</dbReference>
<reference evidence="8 9" key="2">
    <citation type="journal article" date="2011" name="ISME J.">
        <title>RNA-seq reveals cooperative metabolic interactions between two termite-gut spirochete species in co-culture.</title>
        <authorList>
            <person name="Rosenthal A.Z."/>
            <person name="Matson E.G."/>
            <person name="Eldar A."/>
            <person name="Leadbetter J.R."/>
        </authorList>
    </citation>
    <scope>NUCLEOTIDE SEQUENCE [LARGE SCALE GENOMIC DNA]</scope>
    <source>
        <strain evidence="9">ATCC BAA-887 / DSM 12427 / ZAS-2</strain>
    </source>
</reference>
<dbReference type="Pfam" id="PF06968">
    <property type="entry name" value="BATS"/>
    <property type="match status" value="1"/>
</dbReference>
<evidence type="ECO:0000256" key="2">
    <source>
        <dbReference type="ARBA" id="ARBA00022485"/>
    </source>
</evidence>
<dbReference type="PANTHER" id="PTHR43583:SF2">
    <property type="entry name" value="THIAZOLE BIOSYNTHESIS PROTEIN"/>
    <property type="match status" value="1"/>
</dbReference>
<proteinExistence type="predicted"/>
<dbReference type="AlphaFoldDB" id="F5YQF5"/>
<keyword evidence="5" id="KW-0408">Iron</keyword>
<dbReference type="SUPFAM" id="SSF102114">
    <property type="entry name" value="Radical SAM enzymes"/>
    <property type="match status" value="1"/>
</dbReference>
<dbReference type="SMART" id="SM00876">
    <property type="entry name" value="BATS"/>
    <property type="match status" value="1"/>
</dbReference>
<comment type="cofactor">
    <cofactor evidence="1">
        <name>[4Fe-4S] cluster</name>
        <dbReference type="ChEBI" id="CHEBI:49883"/>
    </cofactor>
</comment>
<dbReference type="GO" id="GO:0042364">
    <property type="term" value="P:water-soluble vitamin biosynthetic process"/>
    <property type="evidence" value="ECO:0007669"/>
    <property type="project" value="UniProtKB-ARBA"/>
</dbReference>
<keyword evidence="4" id="KW-0479">Metal-binding</keyword>
<gene>
    <name evidence="8" type="ordered locus">TREPR_3669</name>
</gene>
<dbReference type="Proteomes" id="UP000009223">
    <property type="component" value="Chromosome"/>
</dbReference>
<name>F5YQF5_TREPZ</name>
<dbReference type="SFLD" id="SFLDG01060">
    <property type="entry name" value="BATS_domain_containing"/>
    <property type="match status" value="1"/>
</dbReference>
<dbReference type="InterPro" id="IPR058240">
    <property type="entry name" value="rSAM_sf"/>
</dbReference>
<dbReference type="InterPro" id="IPR007197">
    <property type="entry name" value="rSAM"/>
</dbReference>
<dbReference type="InterPro" id="IPR010722">
    <property type="entry name" value="BATS_dom"/>
</dbReference>
<dbReference type="InterPro" id="IPR013785">
    <property type="entry name" value="Aldolase_TIM"/>
</dbReference>
<evidence type="ECO:0000256" key="3">
    <source>
        <dbReference type="ARBA" id="ARBA00022691"/>
    </source>
</evidence>
<evidence type="ECO:0000256" key="4">
    <source>
        <dbReference type="ARBA" id="ARBA00022723"/>
    </source>
</evidence>
<dbReference type="GO" id="GO:0044272">
    <property type="term" value="P:sulfur compound biosynthetic process"/>
    <property type="evidence" value="ECO:0007669"/>
    <property type="project" value="UniProtKB-ARBA"/>
</dbReference>
<feature type="domain" description="Biotin and thiamin synthesis-associated" evidence="7">
    <location>
        <begin position="282"/>
        <end position="390"/>
    </location>
</feature>
<reference evidence="9" key="1">
    <citation type="submission" date="2009-12" db="EMBL/GenBank/DDBJ databases">
        <title>Complete sequence of Treponema primitia strain ZAS-2.</title>
        <authorList>
            <person name="Tetu S.G."/>
            <person name="Matson E."/>
            <person name="Ren Q."/>
            <person name="Seshadri R."/>
            <person name="Elbourne L."/>
            <person name="Hassan K.A."/>
            <person name="Durkin A."/>
            <person name="Radune D."/>
            <person name="Mohamoud Y."/>
            <person name="Shay R."/>
            <person name="Jin S."/>
            <person name="Zhang X."/>
            <person name="Lucey K."/>
            <person name="Ballor N.R."/>
            <person name="Ottesen E."/>
            <person name="Rosenthal R."/>
            <person name="Allen A."/>
            <person name="Leadbetter J.R."/>
            <person name="Paulsen I.T."/>
        </authorList>
    </citation>
    <scope>NUCLEOTIDE SEQUENCE [LARGE SCALE GENOMIC DNA]</scope>
    <source>
        <strain evidence="9">ATCC BAA-887 / DSM 12427 / ZAS-2</strain>
    </source>
</reference>
<keyword evidence="6" id="KW-0411">Iron-sulfur</keyword>
<dbReference type="HOGENOM" id="CLU_046249_0_0_12"/>
<dbReference type="eggNOG" id="COG0502">
    <property type="taxonomic scope" value="Bacteria"/>
</dbReference>
<sequence>MVTELMDTVEAVKVQDSESGVFIDQSYIEGLLEKAKYTDDRVIQGILDKAERFEGLNHIEIASLLTTKNPAHIAQIFSIAGMIKRHIYGNRIVLFAPLYVSDYCVNRCGYCSYNCGHEFNRKKLTMDEVREEVKLLEQMGHKRIALEAGEHDQECPIDYILECMHTIYDMKFENGEIRRINVNIAATTVENYKKLNDVGIGTYILFQETYHQPTYDKVHHSGPKKDYAYHLTAFDRAHLGGIDDVGGGVLFGLADPYFEVLGLMIHNEHLEEKFNVGFHTISVPRICPAAGAETADFPHLVDDATFERIVAIIRLAVPFTGMILSTRENHAMRGKLLQLGISQISAGSSTEVGGYAKRERQEQSNPQFFVNDERTALEIITELMDDGYIPSFCTACYRSGRTGDRFMSLAKSGQIKNVCLPNALMTLSEFSSDYGDEPFKKKAAAAIARELPGIANEKIRLKATANLERISQGKRDFYF</sequence>
<dbReference type="SFLD" id="SFLDS00029">
    <property type="entry name" value="Radical_SAM"/>
    <property type="match status" value="1"/>
</dbReference>
<dbReference type="RefSeq" id="WP_015706643.1">
    <property type="nucleotide sequence ID" value="NC_015578.1"/>
</dbReference>
<keyword evidence="9" id="KW-1185">Reference proteome</keyword>
<evidence type="ECO:0000256" key="1">
    <source>
        <dbReference type="ARBA" id="ARBA00001966"/>
    </source>
</evidence>
<dbReference type="InterPro" id="IPR024007">
    <property type="entry name" value="FeFe-hyd_mat_HydG"/>
</dbReference>
<dbReference type="Gene3D" id="3.20.20.70">
    <property type="entry name" value="Aldolase class I"/>
    <property type="match status" value="1"/>
</dbReference>
<evidence type="ECO:0000313" key="9">
    <source>
        <dbReference type="Proteomes" id="UP000009223"/>
    </source>
</evidence>
<dbReference type="GO" id="GO:0051539">
    <property type="term" value="F:4 iron, 4 sulfur cluster binding"/>
    <property type="evidence" value="ECO:0007669"/>
    <property type="project" value="UniProtKB-KW"/>
</dbReference>
<dbReference type="PANTHER" id="PTHR43583">
    <property type="entry name" value="2-IMINOACETATE SYNTHASE"/>
    <property type="match status" value="1"/>
</dbReference>
<dbReference type="SFLD" id="SFLDG01081">
    <property type="entry name" value="cleavage_of_the_Ca-Cb_bond_in"/>
    <property type="match status" value="1"/>
</dbReference>
<evidence type="ECO:0000256" key="6">
    <source>
        <dbReference type="ARBA" id="ARBA00023014"/>
    </source>
</evidence>
<dbReference type="GO" id="GO:0046872">
    <property type="term" value="F:metal ion binding"/>
    <property type="evidence" value="ECO:0007669"/>
    <property type="project" value="UniProtKB-KW"/>
</dbReference>
<keyword evidence="3" id="KW-0949">S-adenosyl-L-methionine</keyword>
<dbReference type="SFLD" id="SFLDF00319">
    <property type="entry name" value="Fe_hydrogenase_maturase_(HydG"/>
    <property type="match status" value="1"/>
</dbReference>
<organism evidence="8 9">
    <name type="scientific">Treponema primitia (strain ATCC BAA-887 / DSM 12427 / ZAS-2)</name>
    <dbReference type="NCBI Taxonomy" id="545694"/>
    <lineage>
        <taxon>Bacteria</taxon>
        <taxon>Pseudomonadati</taxon>
        <taxon>Spirochaetota</taxon>
        <taxon>Spirochaetia</taxon>
        <taxon>Spirochaetales</taxon>
        <taxon>Treponemataceae</taxon>
        <taxon>Treponema</taxon>
    </lineage>
</organism>
<evidence type="ECO:0000256" key="5">
    <source>
        <dbReference type="ARBA" id="ARBA00023004"/>
    </source>
</evidence>
<accession>F5YQF5</accession>
<dbReference type="OrthoDB" id="9801120at2"/>
<evidence type="ECO:0000259" key="7">
    <source>
        <dbReference type="SMART" id="SM00876"/>
    </source>
</evidence>
<dbReference type="EMBL" id="CP001843">
    <property type="protein sequence ID" value="AEF85756.1"/>
    <property type="molecule type" value="Genomic_DNA"/>
</dbReference>
<dbReference type="InterPro" id="IPR034428">
    <property type="entry name" value="ThiH/NoCL/HydG-like"/>
</dbReference>
<evidence type="ECO:0000313" key="8">
    <source>
        <dbReference type="EMBL" id="AEF85756.1"/>
    </source>
</evidence>
<keyword evidence="2" id="KW-0004">4Fe-4S</keyword>
<dbReference type="Pfam" id="PF04055">
    <property type="entry name" value="Radical_SAM"/>
    <property type="match status" value="1"/>
</dbReference>